<dbReference type="InterPro" id="IPR058627">
    <property type="entry name" value="MdtA-like_C"/>
</dbReference>
<dbReference type="RefSeq" id="WP_076452992.1">
    <property type="nucleotide sequence ID" value="NZ_FTOB01000001.1"/>
</dbReference>
<dbReference type="InterPro" id="IPR058792">
    <property type="entry name" value="Beta-barrel_RND_2"/>
</dbReference>
<evidence type="ECO:0000313" key="7">
    <source>
        <dbReference type="EMBL" id="SIS37221.1"/>
    </source>
</evidence>
<dbReference type="Gene3D" id="2.40.420.20">
    <property type="match status" value="1"/>
</dbReference>
<protein>
    <submittedName>
        <fullName evidence="7">RND family efflux transporter, MFP subunit</fullName>
    </submittedName>
</protein>
<dbReference type="PANTHER" id="PTHR30469">
    <property type="entry name" value="MULTIDRUG RESISTANCE PROTEIN MDTA"/>
    <property type="match status" value="1"/>
</dbReference>
<dbReference type="NCBIfam" id="TIGR01730">
    <property type="entry name" value="RND_mfp"/>
    <property type="match status" value="1"/>
</dbReference>
<evidence type="ECO:0000259" key="6">
    <source>
        <dbReference type="Pfam" id="PF25973"/>
    </source>
</evidence>
<dbReference type="Gene3D" id="2.40.30.170">
    <property type="match status" value="1"/>
</dbReference>
<dbReference type="Gene3D" id="2.40.50.100">
    <property type="match status" value="1"/>
</dbReference>
<evidence type="ECO:0000313" key="8">
    <source>
        <dbReference type="Proteomes" id="UP000185728"/>
    </source>
</evidence>
<dbReference type="InterPro" id="IPR058647">
    <property type="entry name" value="BSH_CzcB-like"/>
</dbReference>
<feature type="domain" description="CzcB-like barrel-sandwich hybrid" evidence="6">
    <location>
        <begin position="99"/>
        <end position="215"/>
    </location>
</feature>
<keyword evidence="2" id="KW-0175">Coiled coil</keyword>
<sequence>MKKILYLATSALLFSACGGKQNSVIDIISEGNIETIRAKKTELSEKQRVLETELQKLDSAISSMSGEEKLPLVTTVVAKVGKFEHYLELQGDVKTKQNVLIYPEMSGTLQRVYVKEGQRVTKGQVLAVIDDGGRSSQLSQLKSQAALAKTTFERRKRLWEQKIGSEIEYLSAQTNYQAAEDAVKQAESQLGKSSIRAPFSGIIDDVIKDQGTVVSPGPGSEVFRIVNLSDMYIEVDVPETYLGGITKGKEAKVYFPVLGDSILTKVRQTGNFINPSNRAFSAEVPVPNKKGNIKPNLSAKVSINDYTNENAIVIPQGIISENAEGEQYVYVAEPTDGENEALLKKSIIQTGKTQGSHIEVLSGISDGDHIIEEGARSVKDGQKVKILNDQTDEQ</sequence>
<dbReference type="Pfam" id="PF25967">
    <property type="entry name" value="RND-MFP_C"/>
    <property type="match status" value="1"/>
</dbReference>
<evidence type="ECO:0000259" key="5">
    <source>
        <dbReference type="Pfam" id="PF25967"/>
    </source>
</evidence>
<dbReference type="Pfam" id="PF25893">
    <property type="entry name" value="HH_CzcB"/>
    <property type="match status" value="1"/>
</dbReference>
<dbReference type="InterPro" id="IPR006143">
    <property type="entry name" value="RND_pump_MFP"/>
</dbReference>
<keyword evidence="8" id="KW-1185">Reference proteome</keyword>
<comment type="similarity">
    <text evidence="1">Belongs to the membrane fusion protein (MFP) (TC 8.A.1) family.</text>
</comment>
<organism evidence="7 8">
    <name type="scientific">Zobellia uliginosa</name>
    <dbReference type="NCBI Taxonomy" id="143224"/>
    <lineage>
        <taxon>Bacteria</taxon>
        <taxon>Pseudomonadati</taxon>
        <taxon>Bacteroidota</taxon>
        <taxon>Flavobacteriia</taxon>
        <taxon>Flavobacteriales</taxon>
        <taxon>Flavobacteriaceae</taxon>
        <taxon>Zobellia</taxon>
    </lineage>
</organism>
<reference evidence="7 8" key="1">
    <citation type="submission" date="2017-01" db="EMBL/GenBank/DDBJ databases">
        <authorList>
            <person name="Varghese N."/>
            <person name="Submissions S."/>
        </authorList>
    </citation>
    <scope>NUCLEOTIDE SEQUENCE [LARGE SCALE GENOMIC DNA]</scope>
    <source>
        <strain evidence="7 8">DSM 2061</strain>
    </source>
</reference>
<evidence type="ECO:0000256" key="1">
    <source>
        <dbReference type="ARBA" id="ARBA00009477"/>
    </source>
</evidence>
<dbReference type="Gene3D" id="1.10.287.470">
    <property type="entry name" value="Helix hairpin bin"/>
    <property type="match status" value="1"/>
</dbReference>
<gene>
    <name evidence="7" type="ORF">SAMN05421766_10166</name>
</gene>
<dbReference type="Proteomes" id="UP000185728">
    <property type="component" value="Unassembled WGS sequence"/>
</dbReference>
<evidence type="ECO:0000259" key="4">
    <source>
        <dbReference type="Pfam" id="PF25954"/>
    </source>
</evidence>
<dbReference type="Pfam" id="PF25973">
    <property type="entry name" value="BSH_CzcB"/>
    <property type="match status" value="1"/>
</dbReference>
<accession>A0ABY1KHS0</accession>
<feature type="domain" description="Multidrug resistance protein MdtA-like C-terminal permuted SH3" evidence="5">
    <location>
        <begin position="310"/>
        <end position="375"/>
    </location>
</feature>
<feature type="domain" description="CzcB-like alpha-helical hairpin" evidence="3">
    <location>
        <begin position="135"/>
        <end position="190"/>
    </location>
</feature>
<dbReference type="InterPro" id="IPR058648">
    <property type="entry name" value="HH_CzcB-like"/>
</dbReference>
<name>A0ABY1KHS0_9FLAO</name>
<evidence type="ECO:0000256" key="2">
    <source>
        <dbReference type="SAM" id="Coils"/>
    </source>
</evidence>
<dbReference type="SUPFAM" id="SSF111369">
    <property type="entry name" value="HlyD-like secretion proteins"/>
    <property type="match status" value="1"/>
</dbReference>
<comment type="caution">
    <text evidence="7">The sequence shown here is derived from an EMBL/GenBank/DDBJ whole genome shotgun (WGS) entry which is preliminary data.</text>
</comment>
<dbReference type="PANTHER" id="PTHR30469:SF15">
    <property type="entry name" value="HLYD FAMILY OF SECRETION PROTEINS"/>
    <property type="match status" value="1"/>
</dbReference>
<proteinExistence type="inferred from homology"/>
<dbReference type="EMBL" id="FTOB01000001">
    <property type="protein sequence ID" value="SIS37221.1"/>
    <property type="molecule type" value="Genomic_DNA"/>
</dbReference>
<dbReference type="Pfam" id="PF25954">
    <property type="entry name" value="Beta-barrel_RND_2"/>
    <property type="match status" value="1"/>
</dbReference>
<evidence type="ECO:0000259" key="3">
    <source>
        <dbReference type="Pfam" id="PF25893"/>
    </source>
</evidence>
<dbReference type="PROSITE" id="PS51257">
    <property type="entry name" value="PROKAR_LIPOPROTEIN"/>
    <property type="match status" value="1"/>
</dbReference>
<feature type="coiled-coil region" evidence="2">
    <location>
        <begin position="33"/>
        <end position="60"/>
    </location>
</feature>
<feature type="domain" description="CusB-like beta-barrel" evidence="4">
    <location>
        <begin position="233"/>
        <end position="305"/>
    </location>
</feature>